<dbReference type="EMBL" id="JABEQF010000014">
    <property type="protein sequence ID" value="MBB2191317.1"/>
    <property type="molecule type" value="Genomic_DNA"/>
</dbReference>
<comment type="caution">
    <text evidence="1">The sequence shown here is derived from an EMBL/GenBank/DDBJ whole genome shotgun (WGS) entry which is preliminary data.</text>
</comment>
<accession>A0A7W4JUZ9</accession>
<keyword evidence="2" id="KW-1185">Reference proteome</keyword>
<dbReference type="Proteomes" id="UP000555756">
    <property type="component" value="Unassembled WGS sequence"/>
</dbReference>
<dbReference type="InterPro" id="IPR056209">
    <property type="entry name" value="SU10_adaptor"/>
</dbReference>
<dbReference type="Gene3D" id="1.10.3230.20">
    <property type="entry name" value="P22 tail accessory factor (Gp4)"/>
    <property type="match status" value="1"/>
</dbReference>
<dbReference type="AlphaFoldDB" id="A0A7W4JUZ9"/>
<protein>
    <submittedName>
        <fullName evidence="1">Uncharacterized protein</fullName>
    </submittedName>
</protein>
<dbReference type="Pfam" id="PF24175">
    <property type="entry name" value="SU10_adaptor"/>
    <property type="match status" value="1"/>
</dbReference>
<proteinExistence type="predicted"/>
<evidence type="ECO:0000313" key="2">
    <source>
        <dbReference type="Proteomes" id="UP000555756"/>
    </source>
</evidence>
<name>A0A7W4JUZ9_9PROT</name>
<evidence type="ECO:0000313" key="1">
    <source>
        <dbReference type="EMBL" id="MBB2191317.1"/>
    </source>
</evidence>
<sequence length="628" mass="64390">MSTSGTASWNPGTADIINGALRLIGAIASGETPPANEFHDALAALNGLIKAWQVSGVHVWTQTEATLFLQPGQGQYAIGGASADHAAESCVVTRSGAAVAAGASVLPVASAAGLAVGGCIGVALDGGPVFWSGIVAIAGAAVTLAGGLPSPAGAGALVVSYAAPFARPLRVTGARAVDLDTGVETPLIPMSRLDYANLSGKTVQNGPPSQYFYDPQLGAGVLSLFPAPSDGLTAVKFTCQRPLQDVDTAAHTADVPQEWVSALRFALAVELAPEYDCPAQRMAILKGLADEKFAIVSKWDIEPAGTTSYPFSQGVYQMIAGALRLCGAAGPQEVPRLGLVENAVAALNAMVQGWQASGIHVWAEEDCTLFLQPGQVRYLIGAGSPDAATVGSQWVEGALAATAAAGAGQVAVTSAAGMGVGYQVGVWLDAGRTFWATVSAVGGGMLTLSAALPSQATSGARVVAYPAALVRPLRVPGARRYHFAPPGGQAIETPLVPMSRLDYANVPNKTTPGMVTQFFYDPQLGAGVMQVWPAPCDNGCALKFTAQRPLAVFSGLASVPDFPDEWLAAMRWNLAAELWPEFNGAGNTGQYAVLKQEAVARLMTAQAWDREPQSVLFGAGAGPAGRSG</sequence>
<dbReference type="InterPro" id="IPR038258">
    <property type="entry name" value="Gp4_sf"/>
</dbReference>
<dbReference type="RefSeq" id="WP_183120439.1">
    <property type="nucleotide sequence ID" value="NZ_JABEQF010000014.1"/>
</dbReference>
<reference evidence="1 2" key="1">
    <citation type="submission" date="2020-04" db="EMBL/GenBank/DDBJ databases">
        <title>Description of novel Gluconacetobacter.</title>
        <authorList>
            <person name="Sombolestani A."/>
        </authorList>
    </citation>
    <scope>NUCLEOTIDE SEQUENCE [LARGE SCALE GENOMIC DNA]</scope>
    <source>
        <strain evidence="1 2">LMG 21311</strain>
    </source>
</reference>
<organism evidence="1 2">
    <name type="scientific">Gluconacetobacter azotocaptans</name>
    <dbReference type="NCBI Taxonomy" id="142834"/>
    <lineage>
        <taxon>Bacteria</taxon>
        <taxon>Pseudomonadati</taxon>
        <taxon>Pseudomonadota</taxon>
        <taxon>Alphaproteobacteria</taxon>
        <taxon>Acetobacterales</taxon>
        <taxon>Acetobacteraceae</taxon>
        <taxon>Gluconacetobacter</taxon>
    </lineage>
</organism>
<gene>
    <name evidence="1" type="ORF">HLH34_15350</name>
</gene>